<sequence length="102" mass="11555">MLSDLKSRYGQKYALVMAYLIAMGLAVLSGSSLFLISAILRDYTLIKISSSFLGVYILAVFIEGKFIKFNTSQTLYYKKLLKPIFFLSLCFLVFAIIIFLIT</sequence>
<keyword evidence="1" id="KW-0812">Transmembrane</keyword>
<evidence type="ECO:0000313" key="2">
    <source>
        <dbReference type="EMBL" id="MBA4495394.1"/>
    </source>
</evidence>
<proteinExistence type="predicted"/>
<keyword evidence="1" id="KW-1133">Transmembrane helix</keyword>
<feature type="transmembrane region" description="Helical" evidence="1">
    <location>
        <begin position="12"/>
        <end position="39"/>
    </location>
</feature>
<reference evidence="2 3" key="1">
    <citation type="submission" date="2020-07" db="EMBL/GenBank/DDBJ databases">
        <authorList>
            <person name="Feng H."/>
        </authorList>
    </citation>
    <scope>NUCLEOTIDE SEQUENCE [LARGE SCALE GENOMIC DNA]</scope>
    <source>
        <strain evidence="3">s-10</strain>
    </source>
</reference>
<gene>
    <name evidence="2" type="ORF">H1191_13885</name>
</gene>
<comment type="caution">
    <text evidence="2">The sequence shown here is derived from an EMBL/GenBank/DDBJ whole genome shotgun (WGS) entry which is preliminary data.</text>
</comment>
<name>A0A7W2A9L4_9BACL</name>
<feature type="transmembrane region" description="Helical" evidence="1">
    <location>
        <begin position="83"/>
        <end position="101"/>
    </location>
</feature>
<accession>A0A7W2A9L4</accession>
<keyword evidence="1" id="KW-0472">Membrane</keyword>
<organism evidence="2 3">
    <name type="scientific">Paenactinomyces guangxiensis</name>
    <dbReference type="NCBI Taxonomy" id="1490290"/>
    <lineage>
        <taxon>Bacteria</taxon>
        <taxon>Bacillati</taxon>
        <taxon>Bacillota</taxon>
        <taxon>Bacilli</taxon>
        <taxon>Bacillales</taxon>
        <taxon>Thermoactinomycetaceae</taxon>
        <taxon>Paenactinomyces</taxon>
    </lineage>
</organism>
<dbReference type="RefSeq" id="WP_181752799.1">
    <property type="nucleotide sequence ID" value="NZ_JACEIQ010000015.1"/>
</dbReference>
<dbReference type="Proteomes" id="UP000535491">
    <property type="component" value="Unassembled WGS sequence"/>
</dbReference>
<dbReference type="EMBL" id="JACEIQ010000015">
    <property type="protein sequence ID" value="MBA4495394.1"/>
    <property type="molecule type" value="Genomic_DNA"/>
</dbReference>
<feature type="transmembrane region" description="Helical" evidence="1">
    <location>
        <begin position="45"/>
        <end position="62"/>
    </location>
</feature>
<protein>
    <submittedName>
        <fullName evidence="2">Uncharacterized protein</fullName>
    </submittedName>
</protein>
<dbReference type="AlphaFoldDB" id="A0A7W2A9L4"/>
<evidence type="ECO:0000256" key="1">
    <source>
        <dbReference type="SAM" id="Phobius"/>
    </source>
</evidence>
<evidence type="ECO:0000313" key="3">
    <source>
        <dbReference type="Proteomes" id="UP000535491"/>
    </source>
</evidence>
<keyword evidence="3" id="KW-1185">Reference proteome</keyword>